<evidence type="ECO:0000256" key="5">
    <source>
        <dbReference type="SAM" id="Phobius"/>
    </source>
</evidence>
<feature type="domain" description="Gram-positive pilin subunit D1 N-terminal" evidence="8">
    <location>
        <begin position="40"/>
        <end position="176"/>
    </location>
</feature>
<keyword evidence="2" id="KW-0964">Secreted</keyword>
<dbReference type="Pfam" id="PF00746">
    <property type="entry name" value="Gram_pos_anchor"/>
    <property type="match status" value="1"/>
</dbReference>
<name>A0A7D6ZPV5_9CLOT</name>
<dbReference type="InterPro" id="IPR048052">
    <property type="entry name" value="FM1-like"/>
</dbReference>
<evidence type="ECO:0000256" key="4">
    <source>
        <dbReference type="ARBA" id="ARBA00023088"/>
    </source>
</evidence>
<gene>
    <name evidence="10" type="ORF">HZF06_22025</name>
</gene>
<dbReference type="NCBIfam" id="NF033902">
    <property type="entry name" value="iso_D2_wall_anc"/>
    <property type="match status" value="1"/>
</dbReference>
<feature type="signal peptide" evidence="6">
    <location>
        <begin position="1"/>
        <end position="27"/>
    </location>
</feature>
<evidence type="ECO:0000259" key="8">
    <source>
        <dbReference type="Pfam" id="PF16555"/>
    </source>
</evidence>
<keyword evidence="5" id="KW-0472">Membrane</keyword>
<dbReference type="RefSeq" id="WP_181601686.1">
    <property type="nucleotide sequence ID" value="NZ_CP059378.1"/>
</dbReference>
<sequence>MSLSKKLLSFVLPLLMMIAFVKLPTSATEISTNCPPPEPTTRVTIHKVVGSSEFTLKDHNGSQLNREQIAALGTNAVENNTGVEFTIWKVPAGTVVTSLNDKDVQYLNNTYKTASPKVVQAGSVFSIENGTYYVRETKHPATLKSSSGVPFIMELPALNVNSNGYLSDLHLYPKNVIENDMPEIDKDVQTKNNDHASYDVGANFDYLIYPKVPKGIESYTKFEIRDTLDSKLDYLDSITVTYNGVPFYKGDDYLLNQNYRGFTLTFTSTGLQKLAKNRPATETLKDLEIKYRARINNTATMGENIYNNATLIYNNGYNSCEKDVPDINRPEVHTGGRQFIKVDNITQTYLEALKTATFVVKNSENKYMKTNQGKVSWVPNISDATKISLNPNDGSFEVTGLAYGNNGEEFTYSLVEVDVPVGYIKMNDFSFKINASSYGDKASISDNTKVTNTKQPNIPQTGGIGSIIFLAAGLLIMGSAVVALKRKKKLEN</sequence>
<dbReference type="Pfam" id="PF20623">
    <property type="entry name" value="Sgo0707_N2"/>
    <property type="match status" value="1"/>
</dbReference>
<accession>A0A7D6ZPV5</accession>
<dbReference type="InterPro" id="IPR046473">
    <property type="entry name" value="Sgo0707-like_N2"/>
</dbReference>
<dbReference type="Pfam" id="PF16555">
    <property type="entry name" value="GramPos_pilinD1"/>
    <property type="match status" value="1"/>
</dbReference>
<evidence type="ECO:0000256" key="6">
    <source>
        <dbReference type="SAM" id="SignalP"/>
    </source>
</evidence>
<organism evidence="10 11">
    <name type="scientific">Clostridium intestinale</name>
    <dbReference type="NCBI Taxonomy" id="36845"/>
    <lineage>
        <taxon>Bacteria</taxon>
        <taxon>Bacillati</taxon>
        <taxon>Bacillota</taxon>
        <taxon>Clostridia</taxon>
        <taxon>Eubacteriales</taxon>
        <taxon>Clostridiaceae</taxon>
        <taxon>Clostridium</taxon>
    </lineage>
</organism>
<feature type="chain" id="PRO_5028469209" evidence="6">
    <location>
        <begin position="28"/>
        <end position="492"/>
    </location>
</feature>
<dbReference type="InterPro" id="IPR019931">
    <property type="entry name" value="LPXTG_anchor"/>
</dbReference>
<keyword evidence="5" id="KW-1133">Transmembrane helix</keyword>
<proteinExistence type="predicted"/>
<dbReference type="Gene3D" id="2.60.40.740">
    <property type="match status" value="1"/>
</dbReference>
<dbReference type="InterPro" id="IPR032364">
    <property type="entry name" value="GramPos_pilinD1_N"/>
</dbReference>
<dbReference type="NCBIfam" id="TIGR01167">
    <property type="entry name" value="LPXTG_anchor"/>
    <property type="match status" value="1"/>
</dbReference>
<protein>
    <submittedName>
        <fullName evidence="10">SpaH/EbpB family LPXTG-anchored major pilin</fullName>
    </submittedName>
</protein>
<dbReference type="InterPro" id="IPR013783">
    <property type="entry name" value="Ig-like_fold"/>
</dbReference>
<feature type="domain" description="Sgo0707-like N2" evidence="9">
    <location>
        <begin position="193"/>
        <end position="317"/>
    </location>
</feature>
<dbReference type="Gene3D" id="2.60.40.10">
    <property type="entry name" value="Immunoglobulins"/>
    <property type="match status" value="2"/>
</dbReference>
<keyword evidence="3 6" id="KW-0732">Signal</keyword>
<feature type="domain" description="Gram-positive cocci surface proteins LPxTG" evidence="7">
    <location>
        <begin position="452"/>
        <end position="489"/>
    </location>
</feature>
<dbReference type="NCBIfam" id="TIGR04226">
    <property type="entry name" value="RrgB_K2N_iso_D2"/>
    <property type="match status" value="1"/>
</dbReference>
<evidence type="ECO:0000256" key="1">
    <source>
        <dbReference type="ARBA" id="ARBA00022512"/>
    </source>
</evidence>
<keyword evidence="5" id="KW-0812">Transmembrane</keyword>
<dbReference type="AlphaFoldDB" id="A0A7D6ZPV5"/>
<evidence type="ECO:0000313" key="11">
    <source>
        <dbReference type="Proteomes" id="UP000512286"/>
    </source>
</evidence>
<dbReference type="Proteomes" id="UP000512286">
    <property type="component" value="Chromosome"/>
</dbReference>
<reference evidence="10 11" key="1">
    <citation type="submission" date="2020-07" db="EMBL/GenBank/DDBJ databases">
        <title>Electron transfer.</title>
        <authorList>
            <person name="Huang L."/>
            <person name="Liu X."/>
            <person name="Zhou S."/>
        </authorList>
    </citation>
    <scope>NUCLEOTIDE SEQUENCE [LARGE SCALE GENOMIC DNA]</scope>
    <source>
        <strain evidence="10 11">Lx1</strain>
    </source>
</reference>
<dbReference type="KEGG" id="cint:HZF06_22025"/>
<evidence type="ECO:0000256" key="3">
    <source>
        <dbReference type="ARBA" id="ARBA00022729"/>
    </source>
</evidence>
<evidence type="ECO:0000313" key="10">
    <source>
        <dbReference type="EMBL" id="QLY79663.1"/>
    </source>
</evidence>
<evidence type="ECO:0000259" key="9">
    <source>
        <dbReference type="Pfam" id="PF20623"/>
    </source>
</evidence>
<evidence type="ECO:0000259" key="7">
    <source>
        <dbReference type="Pfam" id="PF00746"/>
    </source>
</evidence>
<evidence type="ECO:0000256" key="2">
    <source>
        <dbReference type="ARBA" id="ARBA00022525"/>
    </source>
</evidence>
<keyword evidence="4" id="KW-0572">Peptidoglycan-anchor</keyword>
<keyword evidence="1" id="KW-0134">Cell wall</keyword>
<dbReference type="EMBL" id="CP059378">
    <property type="protein sequence ID" value="QLY79663.1"/>
    <property type="molecule type" value="Genomic_DNA"/>
</dbReference>
<feature type="transmembrane region" description="Helical" evidence="5">
    <location>
        <begin position="463"/>
        <end position="484"/>
    </location>
</feature>
<dbReference type="InterPro" id="IPR026466">
    <property type="entry name" value="Fim_isopep_form_D2_dom"/>
</dbReference>